<reference evidence="4" key="1">
    <citation type="submission" date="2015-07" db="EMBL/GenBank/DDBJ databases">
        <authorList>
            <consortium name="Consortium for Microbial Forensics and Genomics (microFORGE)"/>
            <person name="Knight B.M."/>
            <person name="Roberts D.P."/>
            <person name="Lin D."/>
            <person name="Hari K."/>
            <person name="Fletcher J."/>
            <person name="Melcher U."/>
            <person name="Blagden T."/>
            <person name="Winegar R.A."/>
        </authorList>
    </citation>
    <scope>NUCLEOTIDE SEQUENCE [LARGE SCALE GENOMIC DNA]</scope>
    <source>
        <strain evidence="4">NRRL B-1447</strain>
    </source>
</reference>
<dbReference type="InterPro" id="IPR036388">
    <property type="entry name" value="WH-like_DNA-bd_sf"/>
</dbReference>
<dbReference type="OrthoDB" id="4952043at2"/>
<dbReference type="PATRIC" id="fig|1961.12.peg.2353"/>
<name>A0A0L8MZF2_STRVG</name>
<evidence type="ECO:0000313" key="3">
    <source>
        <dbReference type="EMBL" id="KOG55660.1"/>
    </source>
</evidence>
<feature type="region of interest" description="Disordered" evidence="1">
    <location>
        <begin position="1"/>
        <end position="29"/>
    </location>
</feature>
<dbReference type="PANTHER" id="PTHR37318:SF1">
    <property type="entry name" value="BSL7504 PROTEIN"/>
    <property type="match status" value="1"/>
</dbReference>
<dbReference type="RefSeq" id="WP_053169718.1">
    <property type="nucleotide sequence ID" value="NZ_LGUV01000080.1"/>
</dbReference>
<dbReference type="InterPro" id="IPR027395">
    <property type="entry name" value="WH_DNA-bd_dom"/>
</dbReference>
<dbReference type="AlphaFoldDB" id="A0A0L8MZF2"/>
<dbReference type="Gene3D" id="1.10.10.10">
    <property type="entry name" value="Winged helix-like DNA-binding domain superfamily/Winged helix DNA-binding domain"/>
    <property type="match status" value="1"/>
</dbReference>
<dbReference type="Proteomes" id="UP000037084">
    <property type="component" value="Unassembled WGS sequence"/>
</dbReference>
<gene>
    <name evidence="3" type="ORF">ADK75_10250</name>
</gene>
<feature type="compositionally biased region" description="Acidic residues" evidence="1">
    <location>
        <begin position="1"/>
        <end position="11"/>
    </location>
</feature>
<dbReference type="Pfam" id="PF13601">
    <property type="entry name" value="HTH_34"/>
    <property type="match status" value="1"/>
</dbReference>
<dbReference type="SUPFAM" id="SSF46785">
    <property type="entry name" value="Winged helix' DNA-binding domain"/>
    <property type="match status" value="1"/>
</dbReference>
<evidence type="ECO:0000259" key="2">
    <source>
        <dbReference type="Pfam" id="PF13601"/>
    </source>
</evidence>
<dbReference type="InterPro" id="IPR036390">
    <property type="entry name" value="WH_DNA-bd_sf"/>
</dbReference>
<organism evidence="3 4">
    <name type="scientific">Streptomyces virginiae</name>
    <name type="common">Streptomyces cinnamonensis</name>
    <dbReference type="NCBI Taxonomy" id="1961"/>
    <lineage>
        <taxon>Bacteria</taxon>
        <taxon>Bacillati</taxon>
        <taxon>Actinomycetota</taxon>
        <taxon>Actinomycetes</taxon>
        <taxon>Kitasatosporales</taxon>
        <taxon>Streptomycetaceae</taxon>
        <taxon>Streptomyces</taxon>
    </lineage>
</organism>
<accession>A0A0L8MZF2</accession>
<proteinExistence type="predicted"/>
<dbReference type="PANTHER" id="PTHR37318">
    <property type="entry name" value="BSL7504 PROTEIN"/>
    <property type="match status" value="1"/>
</dbReference>
<sequence>MTQEPTVEEGPEAGAGGAAKRGGHPRHDLAPLLNAPVRLSVVAALAPLDKAEFGFVRDLVEVSDSVLSKQVAALEEAGWVEVRKGRVGRRPRTWLSLTAEGRTVYQRHLAALRAIALGGP</sequence>
<evidence type="ECO:0000256" key="1">
    <source>
        <dbReference type="SAM" id="MobiDB-lite"/>
    </source>
</evidence>
<protein>
    <submittedName>
        <fullName evidence="3">ArsR family transcriptional regulator</fullName>
    </submittedName>
</protein>
<comment type="caution">
    <text evidence="3">The sequence shown here is derived from an EMBL/GenBank/DDBJ whole genome shotgun (WGS) entry which is preliminary data.</text>
</comment>
<feature type="domain" description="Winged helix DNA-binding" evidence="2">
    <location>
        <begin position="37"/>
        <end position="115"/>
    </location>
</feature>
<evidence type="ECO:0000313" key="4">
    <source>
        <dbReference type="Proteomes" id="UP000037084"/>
    </source>
</evidence>
<dbReference type="EMBL" id="LGUV01000080">
    <property type="protein sequence ID" value="KOG55660.1"/>
    <property type="molecule type" value="Genomic_DNA"/>
</dbReference>